<dbReference type="GO" id="GO:0047490">
    <property type="term" value="F:pectin lyase activity"/>
    <property type="evidence" value="ECO:0007669"/>
    <property type="project" value="UniProtKB-EC"/>
</dbReference>
<name>A0A4S9XQR3_AURPU</name>
<dbReference type="Proteomes" id="UP000310039">
    <property type="component" value="Unassembled WGS sequence"/>
</dbReference>
<evidence type="ECO:0000256" key="2">
    <source>
        <dbReference type="ARBA" id="ARBA00010980"/>
    </source>
</evidence>
<dbReference type="SMART" id="SM00656">
    <property type="entry name" value="Amb_all"/>
    <property type="match status" value="1"/>
</dbReference>
<dbReference type="Gene3D" id="2.160.20.10">
    <property type="entry name" value="Single-stranded right-handed beta-helix, Pectin lyase-like"/>
    <property type="match status" value="1"/>
</dbReference>
<dbReference type="FunFam" id="2.160.20.10:FF:000003">
    <property type="entry name" value="Pectin lyase F"/>
    <property type="match status" value="1"/>
</dbReference>
<dbReference type="SUPFAM" id="SSF51126">
    <property type="entry name" value="Pectin lyase-like"/>
    <property type="match status" value="1"/>
</dbReference>
<keyword evidence="4" id="KW-0732">Signal</keyword>
<dbReference type="PANTHER" id="PTHR31683">
    <property type="entry name" value="PECTATE LYASE 18-RELATED"/>
    <property type="match status" value="1"/>
</dbReference>
<gene>
    <name evidence="9" type="ORF">D6C84_07436</name>
</gene>
<evidence type="ECO:0000313" key="9">
    <source>
        <dbReference type="EMBL" id="THZ80444.1"/>
    </source>
</evidence>
<dbReference type="InterPro" id="IPR045032">
    <property type="entry name" value="PEL"/>
</dbReference>
<reference evidence="9 10" key="1">
    <citation type="submission" date="2018-10" db="EMBL/GenBank/DDBJ databases">
        <title>Fifty Aureobasidium pullulans genomes reveal a recombining polyextremotolerant generalist.</title>
        <authorList>
            <person name="Gostincar C."/>
            <person name="Turk M."/>
            <person name="Zajc J."/>
            <person name="Gunde-Cimerman N."/>
        </authorList>
    </citation>
    <scope>NUCLEOTIDE SEQUENCE [LARGE SCALE GENOMIC DNA]</scope>
    <source>
        <strain evidence="9 10">EXF-3403</strain>
    </source>
</reference>
<keyword evidence="5 9" id="KW-0456">Lyase</keyword>
<dbReference type="GO" id="GO:0005576">
    <property type="term" value="C:extracellular region"/>
    <property type="evidence" value="ECO:0007669"/>
    <property type="project" value="UniProtKB-SubCell"/>
</dbReference>
<evidence type="ECO:0000256" key="7">
    <source>
        <dbReference type="ARBA" id="ARBA00039082"/>
    </source>
</evidence>
<comment type="catalytic activity">
    <reaction evidence="6">
        <text>Eliminative cleavage of (1-&gt;4)-alpha-D-galacturonan methyl ester to give oligosaccharides with 4-deoxy-6-O-methyl-alpha-D-galact-4-enuronosyl groups at their non-reducing ends.</text>
        <dbReference type="EC" id="4.2.2.10"/>
    </reaction>
</comment>
<organism evidence="9 10">
    <name type="scientific">Aureobasidium pullulans</name>
    <name type="common">Black yeast</name>
    <name type="synonym">Pullularia pullulans</name>
    <dbReference type="NCBI Taxonomy" id="5580"/>
    <lineage>
        <taxon>Eukaryota</taxon>
        <taxon>Fungi</taxon>
        <taxon>Dikarya</taxon>
        <taxon>Ascomycota</taxon>
        <taxon>Pezizomycotina</taxon>
        <taxon>Dothideomycetes</taxon>
        <taxon>Dothideomycetidae</taxon>
        <taxon>Dothideales</taxon>
        <taxon>Saccotheciaceae</taxon>
        <taxon>Aureobasidium</taxon>
    </lineage>
</organism>
<accession>A0A4S9XQR3</accession>
<protein>
    <recommendedName>
        <fullName evidence="7">pectin lyase</fullName>
        <ecNumber evidence="7">4.2.2.10</ecNumber>
    </recommendedName>
</protein>
<dbReference type="InterPro" id="IPR002022">
    <property type="entry name" value="Pec_lyase"/>
</dbReference>
<evidence type="ECO:0000256" key="4">
    <source>
        <dbReference type="ARBA" id="ARBA00022729"/>
    </source>
</evidence>
<dbReference type="EC" id="4.2.2.10" evidence="7"/>
<dbReference type="GO" id="GO:0030570">
    <property type="term" value="F:pectate lyase activity"/>
    <property type="evidence" value="ECO:0007669"/>
    <property type="project" value="InterPro"/>
</dbReference>
<evidence type="ECO:0000256" key="5">
    <source>
        <dbReference type="ARBA" id="ARBA00023239"/>
    </source>
</evidence>
<comment type="subcellular location">
    <subcellularLocation>
        <location evidence="1">Secreted</location>
    </subcellularLocation>
</comment>
<evidence type="ECO:0000256" key="6">
    <source>
        <dbReference type="ARBA" id="ARBA00036818"/>
    </source>
</evidence>
<keyword evidence="3" id="KW-0964">Secreted</keyword>
<sequence>MECTLLKPGFNTRSHLFTFICSVFFNSSNIPLFDNMKLATSLIGAFVALAQVVTSEAVVGKADGFAYGVIGGGNASPDYPADIEELKSMLTDATPRVIVLKKTYDFTQSEGTIVGNVCLSWGDAHSCQQIIQDDCGDTPSMTAKWWKAPTQPIDVASHKTILGVGNKGVIRGKGLRFRGGATNIIVQNIQVSDLNNKYVWGGDAIGFDGADLIWIDHVTTHNPGRQHYVFGFNPSTRVTLSDNYINGNSTYSTSCDNYHYWNFEMVGTDDQITMKNNYMYRTAGRAPALSGGTLLHAVNNVWSDNGGHLLEGGDSKARGIFEGNVFTDINSMVADYAGRLFGTPAGSESKCKSALGRSCQTNSYKQSSGSLDSYTDTSFFGDFSGLHIASAGSAAQAASSVPQNAGAGIINVGA</sequence>
<dbReference type="EMBL" id="QZBT01000128">
    <property type="protein sequence ID" value="THZ80444.1"/>
    <property type="molecule type" value="Genomic_DNA"/>
</dbReference>
<evidence type="ECO:0000256" key="3">
    <source>
        <dbReference type="ARBA" id="ARBA00022525"/>
    </source>
</evidence>
<dbReference type="InterPro" id="IPR011050">
    <property type="entry name" value="Pectin_lyase_fold/virulence"/>
</dbReference>
<evidence type="ECO:0000256" key="1">
    <source>
        <dbReference type="ARBA" id="ARBA00004613"/>
    </source>
</evidence>
<dbReference type="InterPro" id="IPR012334">
    <property type="entry name" value="Pectin_lyas_fold"/>
</dbReference>
<proteinExistence type="inferred from homology"/>
<comment type="similarity">
    <text evidence="2">Belongs to the polysaccharide lyase 1 family.</text>
</comment>
<comment type="caution">
    <text evidence="9">The sequence shown here is derived from an EMBL/GenBank/DDBJ whole genome shotgun (WGS) entry which is preliminary data.</text>
</comment>
<dbReference type="PANTHER" id="PTHR31683:SF16">
    <property type="entry name" value="PECTIN LYASE A-RELATED"/>
    <property type="match status" value="1"/>
</dbReference>
<evidence type="ECO:0000313" key="10">
    <source>
        <dbReference type="Proteomes" id="UP000310039"/>
    </source>
</evidence>
<evidence type="ECO:0000259" key="8">
    <source>
        <dbReference type="SMART" id="SM00656"/>
    </source>
</evidence>
<feature type="domain" description="Pectate lyase" evidence="8">
    <location>
        <begin position="120"/>
        <end position="332"/>
    </location>
</feature>
<dbReference type="AlphaFoldDB" id="A0A4S9XQR3"/>